<feature type="signal peptide" evidence="1">
    <location>
        <begin position="1"/>
        <end position="26"/>
    </location>
</feature>
<dbReference type="RefSeq" id="WP_011801085.1">
    <property type="nucleotide sequence ID" value="NC_008781.1"/>
</dbReference>
<dbReference type="HOGENOM" id="CLU_1439875_0_0_4"/>
<protein>
    <submittedName>
        <fullName evidence="2">Uncharacterized protein</fullName>
    </submittedName>
</protein>
<dbReference type="EMBL" id="CP000529">
    <property type="protein sequence ID" value="ABM36999.1"/>
    <property type="molecule type" value="Genomic_DNA"/>
</dbReference>
<dbReference type="AlphaFoldDB" id="A1VMX1"/>
<keyword evidence="1" id="KW-0732">Signal</keyword>
<proteinExistence type="predicted"/>
<accession>A1VMX1</accession>
<evidence type="ECO:0000256" key="1">
    <source>
        <dbReference type="SAM" id="SignalP"/>
    </source>
</evidence>
<sequence length="188" mass="19936">MTYAARRFLLSGLSVAALLVAGAVTAQDAFSPMEPRLPAQICNCSNPVNINMVKSSGPTSPDATDFLPAHLVNPASYNTPQPNKLFAETIRWKLPTRTCELKGSVSYTVKNVANSSLQNNDTTALVAGGVSVPGTSQSIHLLLGQSQTFSYPLTSAQIHSGKVSIFVQDDTAVTQVRVNIRGCCINPS</sequence>
<organism evidence="2 3">
    <name type="scientific">Polaromonas naphthalenivorans (strain CJ2)</name>
    <dbReference type="NCBI Taxonomy" id="365044"/>
    <lineage>
        <taxon>Bacteria</taxon>
        <taxon>Pseudomonadati</taxon>
        <taxon>Pseudomonadota</taxon>
        <taxon>Betaproteobacteria</taxon>
        <taxon>Burkholderiales</taxon>
        <taxon>Comamonadaceae</taxon>
        <taxon>Polaromonas</taxon>
    </lineage>
</organism>
<evidence type="ECO:0000313" key="3">
    <source>
        <dbReference type="Proteomes" id="UP000000644"/>
    </source>
</evidence>
<name>A1VMX1_POLNA</name>
<dbReference type="KEGG" id="pna:Pnap_1686"/>
<dbReference type="Proteomes" id="UP000000644">
    <property type="component" value="Chromosome"/>
</dbReference>
<reference evidence="3" key="1">
    <citation type="journal article" date="2009" name="Environ. Microbiol.">
        <title>The genome of Polaromonas naphthalenivorans strain CJ2, isolated from coal tar-contaminated sediment, reveals physiological and metabolic versatility and evolution through extensive horizontal gene transfer.</title>
        <authorList>
            <person name="Yagi J.M."/>
            <person name="Sims D."/>
            <person name="Brettin T."/>
            <person name="Bruce D."/>
            <person name="Madsen E.L."/>
        </authorList>
    </citation>
    <scope>NUCLEOTIDE SEQUENCE [LARGE SCALE GENOMIC DNA]</scope>
    <source>
        <strain evidence="3">CJ2</strain>
    </source>
</reference>
<keyword evidence="3" id="KW-1185">Reference proteome</keyword>
<gene>
    <name evidence="2" type="ordered locus">Pnap_1686</name>
</gene>
<feature type="chain" id="PRO_5002639883" evidence="1">
    <location>
        <begin position="27"/>
        <end position="188"/>
    </location>
</feature>
<evidence type="ECO:0000313" key="2">
    <source>
        <dbReference type="EMBL" id="ABM36999.1"/>
    </source>
</evidence>